<comment type="caution">
    <text evidence="1">The sequence shown here is derived from an EMBL/GenBank/DDBJ whole genome shotgun (WGS) entry which is preliminary data.</text>
</comment>
<dbReference type="PANTHER" id="PTHR45661">
    <property type="entry name" value="SURFACE ANTIGEN"/>
    <property type="match status" value="1"/>
</dbReference>
<evidence type="ECO:0000313" key="2">
    <source>
        <dbReference type="Proteomes" id="UP001295423"/>
    </source>
</evidence>
<dbReference type="InterPro" id="IPR032675">
    <property type="entry name" value="LRR_dom_sf"/>
</dbReference>
<organism evidence="1 2">
    <name type="scientific">Cylindrotheca closterium</name>
    <dbReference type="NCBI Taxonomy" id="2856"/>
    <lineage>
        <taxon>Eukaryota</taxon>
        <taxon>Sar</taxon>
        <taxon>Stramenopiles</taxon>
        <taxon>Ochrophyta</taxon>
        <taxon>Bacillariophyta</taxon>
        <taxon>Bacillariophyceae</taxon>
        <taxon>Bacillariophycidae</taxon>
        <taxon>Bacillariales</taxon>
        <taxon>Bacillariaceae</taxon>
        <taxon>Cylindrotheca</taxon>
    </lineage>
</organism>
<evidence type="ECO:0000313" key="1">
    <source>
        <dbReference type="EMBL" id="CAJ1955715.1"/>
    </source>
</evidence>
<dbReference type="Pfam" id="PF13306">
    <property type="entry name" value="LRR_5"/>
    <property type="match status" value="1"/>
</dbReference>
<accession>A0AAD2FXR0</accession>
<dbReference type="EMBL" id="CAKOGP040001892">
    <property type="protein sequence ID" value="CAJ1955715.1"/>
    <property type="molecule type" value="Genomic_DNA"/>
</dbReference>
<gene>
    <name evidence="1" type="ORF">CYCCA115_LOCUS15888</name>
</gene>
<protein>
    <submittedName>
        <fullName evidence="1">Uncharacterized protein</fullName>
    </submittedName>
</protein>
<dbReference type="Gene3D" id="3.80.10.10">
    <property type="entry name" value="Ribonuclease Inhibitor"/>
    <property type="match status" value="3"/>
</dbReference>
<dbReference type="SUPFAM" id="SSF52058">
    <property type="entry name" value="L domain-like"/>
    <property type="match status" value="1"/>
</dbReference>
<proteinExistence type="predicted"/>
<dbReference type="PANTHER" id="PTHR45661:SF3">
    <property type="entry name" value="IG-LIKE DOMAIN-CONTAINING PROTEIN"/>
    <property type="match status" value="1"/>
</dbReference>
<keyword evidence="2" id="KW-1185">Reference proteome</keyword>
<dbReference type="InterPro" id="IPR053139">
    <property type="entry name" value="Surface_bspA-like"/>
</dbReference>
<name>A0AAD2FXR0_9STRA</name>
<dbReference type="InterPro" id="IPR026906">
    <property type="entry name" value="LRR_5"/>
</dbReference>
<dbReference type="Proteomes" id="UP001295423">
    <property type="component" value="Unassembled WGS sequence"/>
</dbReference>
<sequence>MHLYHYTGRKREFISEDVEELCVYHFVQIPNEAYYMFEQLRRVNFHGSALKVIGMRAFYKCINLLEIDVLPSVTTIGDGAFEECWSLTKVCFHENGVLATIGDSAFAGCSSLAEVSIPSSVEIIGAVAFINCRSLARVSFQEGLQIIDERAFTGCFKLEKVDIPRTLEILRSDAFYKCTSLQEVNIEEGNLKEIGKRAFMRCFNLQTINIPSTVERIESCTFSFCTSLGVMKFHHGLQFVGSEAFYSCENLQAVALPKSVEVLQSWAFGECLNLVSVEFEDHPTGLRIEDSAFSECVSLVNISLRSESRSSRSSPDDVHSGGVGINSFSGCTALRKQYGYSWNCAAIPHALVRRFDNFPIHKKCYHASVTTARELALEIESSMPSSEDDPSDVLVDPFGMTPFHTLLSAANCRRDLLKLLLDAYPANVLGWKDMNGKTAIEYLNQRSYLNEDERTMLRMALHRWLVGSLSSWNALESGNVAMSNTVNAIVAEDDVEQRQSLLQKATMALLRYEQMEATTLLELSLWKVEMKIATAALADDALRIAVRKDDRDTFRIRSGASVAIPHVIAFLH</sequence>
<reference evidence="1" key="1">
    <citation type="submission" date="2023-08" db="EMBL/GenBank/DDBJ databases">
        <authorList>
            <person name="Audoor S."/>
            <person name="Bilcke G."/>
        </authorList>
    </citation>
    <scope>NUCLEOTIDE SEQUENCE</scope>
</reference>
<dbReference type="AlphaFoldDB" id="A0AAD2FXR0"/>